<keyword evidence="4" id="KW-1185">Reference proteome</keyword>
<name>A0A4S1X2X0_9SPHN</name>
<feature type="transmembrane region" description="Helical" evidence="2">
    <location>
        <begin position="185"/>
        <end position="203"/>
    </location>
</feature>
<feature type="transmembrane region" description="Helical" evidence="2">
    <location>
        <begin position="9"/>
        <end position="28"/>
    </location>
</feature>
<dbReference type="Proteomes" id="UP000306147">
    <property type="component" value="Unassembled WGS sequence"/>
</dbReference>
<evidence type="ECO:0000256" key="2">
    <source>
        <dbReference type="SAM" id="Phobius"/>
    </source>
</evidence>
<keyword evidence="2" id="KW-1133">Transmembrane helix</keyword>
<evidence type="ECO:0000313" key="4">
    <source>
        <dbReference type="Proteomes" id="UP000306147"/>
    </source>
</evidence>
<dbReference type="EMBL" id="SRXT01000008">
    <property type="protein sequence ID" value="TGX49675.1"/>
    <property type="molecule type" value="Genomic_DNA"/>
</dbReference>
<feature type="transmembrane region" description="Helical" evidence="2">
    <location>
        <begin position="109"/>
        <end position="126"/>
    </location>
</feature>
<accession>A0A4S1X2X0</accession>
<feature type="transmembrane region" description="Helical" evidence="2">
    <location>
        <begin position="335"/>
        <end position="357"/>
    </location>
</feature>
<dbReference type="InterPro" id="IPR025291">
    <property type="entry name" value="DUF4153"/>
</dbReference>
<reference evidence="3 4" key="1">
    <citation type="submission" date="2019-04" db="EMBL/GenBank/DDBJ databases">
        <title>Sphingomonas psychrotolerans sp. nov., isolated from soil in the Tianshan Mountains, Xinjiang, China.</title>
        <authorList>
            <person name="Luo Y."/>
            <person name="Sheng H."/>
        </authorList>
    </citation>
    <scope>NUCLEOTIDE SEQUENCE [LARGE SCALE GENOMIC DNA]</scope>
    <source>
        <strain evidence="3 4">ZFGT-11</strain>
    </source>
</reference>
<dbReference type="RefSeq" id="WP_135965499.1">
    <property type="nucleotide sequence ID" value="NZ_SRXT01000008.1"/>
</dbReference>
<evidence type="ECO:0000313" key="3">
    <source>
        <dbReference type="EMBL" id="TGX49675.1"/>
    </source>
</evidence>
<dbReference type="OrthoDB" id="7280060at2"/>
<organism evidence="3 4">
    <name type="scientific">Sphingomonas gei</name>
    <dbReference type="NCBI Taxonomy" id="1395960"/>
    <lineage>
        <taxon>Bacteria</taxon>
        <taxon>Pseudomonadati</taxon>
        <taxon>Pseudomonadota</taxon>
        <taxon>Alphaproteobacteria</taxon>
        <taxon>Sphingomonadales</taxon>
        <taxon>Sphingomonadaceae</taxon>
        <taxon>Sphingomonas</taxon>
    </lineage>
</organism>
<feature type="region of interest" description="Disordered" evidence="1">
    <location>
        <begin position="481"/>
        <end position="537"/>
    </location>
</feature>
<keyword evidence="2" id="KW-0812">Transmembrane</keyword>
<comment type="caution">
    <text evidence="3">The sequence shown here is derived from an EMBL/GenBank/DDBJ whole genome shotgun (WGS) entry which is preliminary data.</text>
</comment>
<sequence length="537" mass="57505">MRSRISSSFIAKAVAAAALVGLADWLFWVPKGVGSTLGLFALAWTAATLALTPTVWRDRRSWMAAAGALLLAVPLLDAPGMCAMVLFWTCLTMMVLLPRSAGFDHAGRWVLRLILHGTTSLVGPWHDMLRLRGPLGRNLPKQRILPLLPLPLIGGAMFLALFASANPVIGDALYRIGAPRFDDEAIGRFVFWVMIATTVWATLRPRRVNLPTFAPSTGAPLLLPGVSTGSVLLALLMFNVLFAVQNGLDLAFLWSGAPLPEGVTLADYAHRGAYPLIVTALLAGLFVLVALRPGSSTAAIPAIRRLVVLWIAQNVFLVASSILRTVDYIEVYSLTGLRIAALIWMALVALGLVLIVWRMLRGRSAAWLINANAGAALLVLLGCTMADLGSTSAAWNIRHAREVGGKGAALDLCYLRELGPSALTSLVALELRLDLKPDFAERVAWVRHEVLVEMIDGQSGGEWTWRNSRRLRQVRSMLAAGKLPASPSRGPAGRGCDGALLPPPAPEPAPPVEPATPAPSVAEQILPRPALTNEAAQ</sequence>
<protein>
    <submittedName>
        <fullName evidence="3">DUF4173 domain-containing protein</fullName>
    </submittedName>
</protein>
<dbReference type="Pfam" id="PF13687">
    <property type="entry name" value="DUF4153"/>
    <property type="match status" value="1"/>
</dbReference>
<feature type="transmembrane region" description="Helical" evidence="2">
    <location>
        <begin position="68"/>
        <end position="97"/>
    </location>
</feature>
<feature type="transmembrane region" description="Helical" evidence="2">
    <location>
        <begin position="303"/>
        <end position="323"/>
    </location>
</feature>
<feature type="transmembrane region" description="Helical" evidence="2">
    <location>
        <begin position="223"/>
        <end position="244"/>
    </location>
</feature>
<feature type="transmembrane region" description="Helical" evidence="2">
    <location>
        <begin position="34"/>
        <end position="56"/>
    </location>
</feature>
<keyword evidence="2" id="KW-0472">Membrane</keyword>
<feature type="transmembrane region" description="Helical" evidence="2">
    <location>
        <begin position="273"/>
        <end position="291"/>
    </location>
</feature>
<dbReference type="AlphaFoldDB" id="A0A4S1X2X0"/>
<evidence type="ECO:0000256" key="1">
    <source>
        <dbReference type="SAM" id="MobiDB-lite"/>
    </source>
</evidence>
<feature type="transmembrane region" description="Helical" evidence="2">
    <location>
        <begin position="364"/>
        <end position="382"/>
    </location>
</feature>
<feature type="compositionally biased region" description="Pro residues" evidence="1">
    <location>
        <begin position="501"/>
        <end position="517"/>
    </location>
</feature>
<feature type="transmembrane region" description="Helical" evidence="2">
    <location>
        <begin position="147"/>
        <end position="165"/>
    </location>
</feature>
<proteinExistence type="predicted"/>
<gene>
    <name evidence="3" type="ORF">E5A73_19415</name>
</gene>